<dbReference type="RefSeq" id="XP_005535577.1">
    <property type="nucleotide sequence ID" value="XM_005535520.1"/>
</dbReference>
<feature type="compositionally biased region" description="Basic and acidic residues" evidence="6">
    <location>
        <begin position="627"/>
        <end position="636"/>
    </location>
</feature>
<dbReference type="GO" id="GO:0016020">
    <property type="term" value="C:membrane"/>
    <property type="evidence" value="ECO:0007669"/>
    <property type="project" value="UniProtKB-SubCell"/>
</dbReference>
<evidence type="ECO:0000256" key="5">
    <source>
        <dbReference type="ARBA" id="ARBA00023136"/>
    </source>
</evidence>
<protein>
    <submittedName>
        <fullName evidence="9">Probable cationic amino acid transporter ctrA</fullName>
    </submittedName>
</protein>
<organism evidence="9 10">
    <name type="scientific">Cyanidioschyzon merolae (strain NIES-3377 / 10D)</name>
    <name type="common">Unicellular red alga</name>
    <dbReference type="NCBI Taxonomy" id="280699"/>
    <lineage>
        <taxon>Eukaryota</taxon>
        <taxon>Rhodophyta</taxon>
        <taxon>Bangiophyceae</taxon>
        <taxon>Cyanidiales</taxon>
        <taxon>Cyanidiaceae</taxon>
        <taxon>Cyanidioschyzon</taxon>
    </lineage>
</organism>
<evidence type="ECO:0000313" key="9">
    <source>
        <dbReference type="EMBL" id="BAM79291.1"/>
    </source>
</evidence>
<keyword evidence="3 7" id="KW-0812">Transmembrane</keyword>
<dbReference type="InterPro" id="IPR002293">
    <property type="entry name" value="AA/rel_permease1"/>
</dbReference>
<comment type="subcellular location">
    <subcellularLocation>
        <location evidence="1">Membrane</location>
        <topology evidence="1">Multi-pass membrane protein</topology>
    </subcellularLocation>
</comment>
<feature type="transmembrane region" description="Helical" evidence="7">
    <location>
        <begin position="504"/>
        <end position="524"/>
    </location>
</feature>
<proteinExistence type="predicted"/>
<dbReference type="EMBL" id="AP006487">
    <property type="protein sequence ID" value="BAM79291.1"/>
    <property type="molecule type" value="Genomic_DNA"/>
</dbReference>
<evidence type="ECO:0000256" key="7">
    <source>
        <dbReference type="SAM" id="Phobius"/>
    </source>
</evidence>
<feature type="transmembrane region" description="Helical" evidence="7">
    <location>
        <begin position="447"/>
        <end position="466"/>
    </location>
</feature>
<feature type="transmembrane region" description="Helical" evidence="7">
    <location>
        <begin position="171"/>
        <end position="188"/>
    </location>
</feature>
<evidence type="ECO:0000313" key="10">
    <source>
        <dbReference type="Proteomes" id="UP000007014"/>
    </source>
</evidence>
<feature type="transmembrane region" description="Helical" evidence="7">
    <location>
        <begin position="115"/>
        <end position="133"/>
    </location>
</feature>
<dbReference type="InterPro" id="IPR029485">
    <property type="entry name" value="CAT_C"/>
</dbReference>
<name>M1UPE2_CYAM1</name>
<feature type="domain" description="Cationic amino acid transporter C-terminal" evidence="8">
    <location>
        <begin position="477"/>
        <end position="527"/>
    </location>
</feature>
<dbReference type="eggNOG" id="KOG1286">
    <property type="taxonomic scope" value="Eukaryota"/>
</dbReference>
<dbReference type="Pfam" id="PF13906">
    <property type="entry name" value="AA_permease_C"/>
    <property type="match status" value="1"/>
</dbReference>
<keyword evidence="4 7" id="KW-1133">Transmembrane helix</keyword>
<keyword evidence="10" id="KW-1185">Reference proteome</keyword>
<dbReference type="PANTHER" id="PTHR43243:SF4">
    <property type="entry name" value="CATIONIC AMINO ACID TRANSPORTER 4"/>
    <property type="match status" value="1"/>
</dbReference>
<feature type="transmembrane region" description="Helical" evidence="7">
    <location>
        <begin position="230"/>
        <end position="249"/>
    </location>
</feature>
<feature type="transmembrane region" description="Helical" evidence="7">
    <location>
        <begin position="84"/>
        <end position="103"/>
    </location>
</feature>
<dbReference type="Gramene" id="CME062CT">
    <property type="protein sequence ID" value="CME062CT"/>
    <property type="gene ID" value="CME062C"/>
</dbReference>
<dbReference type="KEGG" id="cme:CYME_CME062C"/>
<feature type="transmembrane region" description="Helical" evidence="7">
    <location>
        <begin position="391"/>
        <end position="410"/>
    </location>
</feature>
<evidence type="ECO:0000256" key="1">
    <source>
        <dbReference type="ARBA" id="ARBA00004141"/>
    </source>
</evidence>
<feature type="transmembrane region" description="Helical" evidence="7">
    <location>
        <begin position="195"/>
        <end position="218"/>
    </location>
</feature>
<accession>M1UPE2</accession>
<keyword evidence="5 7" id="KW-0472">Membrane</keyword>
<dbReference type="PIRSF" id="PIRSF006060">
    <property type="entry name" value="AA_transporter"/>
    <property type="match status" value="1"/>
</dbReference>
<evidence type="ECO:0000256" key="4">
    <source>
        <dbReference type="ARBA" id="ARBA00022989"/>
    </source>
</evidence>
<dbReference type="STRING" id="280699.M1UPE2"/>
<feature type="transmembrane region" description="Helical" evidence="7">
    <location>
        <begin position="478"/>
        <end position="498"/>
    </location>
</feature>
<dbReference type="GeneID" id="16992844"/>
<dbReference type="GO" id="GO:0015171">
    <property type="term" value="F:amino acid transmembrane transporter activity"/>
    <property type="evidence" value="ECO:0007669"/>
    <property type="project" value="TreeGrafter"/>
</dbReference>
<dbReference type="Proteomes" id="UP000007014">
    <property type="component" value="Chromosome 5"/>
</dbReference>
<evidence type="ECO:0000256" key="6">
    <source>
        <dbReference type="SAM" id="MobiDB-lite"/>
    </source>
</evidence>
<feature type="transmembrane region" description="Helical" evidence="7">
    <location>
        <begin position="314"/>
        <end position="337"/>
    </location>
</feature>
<evidence type="ECO:0000256" key="2">
    <source>
        <dbReference type="ARBA" id="ARBA00022448"/>
    </source>
</evidence>
<feature type="transmembrane region" description="Helical" evidence="7">
    <location>
        <begin position="49"/>
        <end position="72"/>
    </location>
</feature>
<sequence>MEPVESSSSDRFGGFKRLSKEFYQSSFRIKPIDQLNAETSRCHPESARVLTLADLVVVGVSGTLGAGLFFLLGRAARTAVGPGVSISFLLAAGVCALVGLSYAEMSSRIPSCGGAYSFAYATLGELAAFLVGWCLSLEYGVASAAIARSWAAYVRHGFSQTASIEVGEHNISLLAPLLILVLTLLLASGLREGRYIVGFSTLVFGGVLLAVFFFGLHLIRPRNWAPFLPYGWRSVLTGSASLFFAYVGFDEVATVAEESHAPTRNVPFAMLASLGIVASVCIIASIIVTGIQPYSQLSDTAPFAGAFEYAGSTFFAKIVAIGTVIGLQNTAMIALLAQPRLFMAMSRDGLLPEIFGELSGSGNTPRAATILCGVGLAIIALLFPLHSLSDMISAGTLVAYAAVCLALIRTRLIVSGHGRDSGGLLTLLSVSFVLCALIWRVGNESAASMLGGGFIAGVPLLLLARVPLASESDPPRFLCPLMPWTPALGAFFSIVLLFQLSRTGLLLLLFWTLIGLCIYIFYGFRHSHARNSQATDFGASVRSGRRLTNAPDTFVEAATRRSMRVLSKKQDPATAAGSDRTEEVQLFQRDIDLLADAIIDLEDEEDSLDHEDANEDDMEPDFVQIEPARDKNETKQ</sequence>
<evidence type="ECO:0000259" key="8">
    <source>
        <dbReference type="Pfam" id="PF13906"/>
    </source>
</evidence>
<reference evidence="9 10" key="1">
    <citation type="journal article" date="2004" name="Nature">
        <title>Genome sequence of the ultrasmall unicellular red alga Cyanidioschyzon merolae 10D.</title>
        <authorList>
            <person name="Matsuzaki M."/>
            <person name="Misumi O."/>
            <person name="Shin-i T."/>
            <person name="Maruyama S."/>
            <person name="Takahara M."/>
            <person name="Miyagishima S."/>
            <person name="Mori T."/>
            <person name="Nishida K."/>
            <person name="Yagisawa F."/>
            <person name="Nishida K."/>
            <person name="Yoshida Y."/>
            <person name="Nishimura Y."/>
            <person name="Nakao S."/>
            <person name="Kobayashi T."/>
            <person name="Momoyama Y."/>
            <person name="Higashiyama T."/>
            <person name="Minoda A."/>
            <person name="Sano M."/>
            <person name="Nomoto H."/>
            <person name="Oishi K."/>
            <person name="Hayashi H."/>
            <person name="Ohta F."/>
            <person name="Nishizaka S."/>
            <person name="Haga S."/>
            <person name="Miura S."/>
            <person name="Morishita T."/>
            <person name="Kabeya Y."/>
            <person name="Terasawa K."/>
            <person name="Suzuki Y."/>
            <person name="Ishii Y."/>
            <person name="Asakawa S."/>
            <person name="Takano H."/>
            <person name="Ohta N."/>
            <person name="Kuroiwa H."/>
            <person name="Tanaka K."/>
            <person name="Shimizu N."/>
            <person name="Sugano S."/>
            <person name="Sato N."/>
            <person name="Nozaki H."/>
            <person name="Ogasawara N."/>
            <person name="Kohara Y."/>
            <person name="Kuroiwa T."/>
        </authorList>
    </citation>
    <scope>NUCLEOTIDE SEQUENCE [LARGE SCALE GENOMIC DNA]</scope>
    <source>
        <strain evidence="9 10">10D</strain>
    </source>
</reference>
<dbReference type="HOGENOM" id="CLU_007946_15_7_1"/>
<evidence type="ECO:0000256" key="3">
    <source>
        <dbReference type="ARBA" id="ARBA00022692"/>
    </source>
</evidence>
<dbReference type="OMA" id="WILGWDL"/>
<feature type="compositionally biased region" description="Acidic residues" evidence="6">
    <location>
        <begin position="605"/>
        <end position="620"/>
    </location>
</feature>
<feature type="transmembrane region" description="Helical" evidence="7">
    <location>
        <begin position="270"/>
        <end position="294"/>
    </location>
</feature>
<gene>
    <name evidence="9" type="ORF">CYME_CME062C</name>
</gene>
<dbReference type="OrthoDB" id="5982228at2759"/>
<keyword evidence="2" id="KW-0813">Transport</keyword>
<feature type="transmembrane region" description="Helical" evidence="7">
    <location>
        <begin position="367"/>
        <end position="385"/>
    </location>
</feature>
<feature type="transmembrane region" description="Helical" evidence="7">
    <location>
        <begin position="422"/>
        <end position="441"/>
    </location>
</feature>
<reference evidence="9 10" key="2">
    <citation type="journal article" date="2007" name="BMC Biol.">
        <title>A 100%-complete sequence reveals unusually simple genomic features in the hot-spring red alga Cyanidioschyzon merolae.</title>
        <authorList>
            <person name="Nozaki H."/>
            <person name="Takano H."/>
            <person name="Misumi O."/>
            <person name="Terasawa K."/>
            <person name="Matsuzaki M."/>
            <person name="Maruyama S."/>
            <person name="Nishida K."/>
            <person name="Yagisawa F."/>
            <person name="Yoshida Y."/>
            <person name="Fujiwara T."/>
            <person name="Takio S."/>
            <person name="Tamura K."/>
            <person name="Chung S.J."/>
            <person name="Nakamura S."/>
            <person name="Kuroiwa H."/>
            <person name="Tanaka K."/>
            <person name="Sato N."/>
            <person name="Kuroiwa T."/>
        </authorList>
    </citation>
    <scope>NUCLEOTIDE SEQUENCE [LARGE SCALE GENOMIC DNA]</scope>
    <source>
        <strain evidence="9 10">10D</strain>
    </source>
</reference>
<feature type="region of interest" description="Disordered" evidence="6">
    <location>
        <begin position="605"/>
        <end position="636"/>
    </location>
</feature>
<dbReference type="Pfam" id="PF13520">
    <property type="entry name" value="AA_permease_2"/>
    <property type="match status" value="1"/>
</dbReference>
<dbReference type="PANTHER" id="PTHR43243">
    <property type="entry name" value="INNER MEMBRANE TRANSPORTER YGJI-RELATED"/>
    <property type="match status" value="1"/>
</dbReference>
<dbReference type="Gene3D" id="1.20.1740.10">
    <property type="entry name" value="Amino acid/polyamine transporter I"/>
    <property type="match status" value="1"/>
</dbReference>
<dbReference type="AlphaFoldDB" id="M1UPE2"/>